<keyword evidence="1" id="KW-0732">Signal</keyword>
<name>A0A0L6V8J9_9BASI</name>
<dbReference type="EMBL" id="LAVV01007178">
    <property type="protein sequence ID" value="KNZ56832.1"/>
    <property type="molecule type" value="Genomic_DNA"/>
</dbReference>
<reference evidence="2 3" key="1">
    <citation type="submission" date="2015-08" db="EMBL/GenBank/DDBJ databases">
        <title>Next Generation Sequencing and Analysis of the Genome of Puccinia sorghi L Schw, the Causal Agent of Maize Common Rust.</title>
        <authorList>
            <person name="Rochi L."/>
            <person name="Burguener G."/>
            <person name="Darino M."/>
            <person name="Turjanski A."/>
            <person name="Kreff E."/>
            <person name="Dieguez M.J."/>
            <person name="Sacco F."/>
        </authorList>
    </citation>
    <scope>NUCLEOTIDE SEQUENCE [LARGE SCALE GENOMIC DNA]</scope>
    <source>
        <strain evidence="2 3">RO10H11247</strain>
    </source>
</reference>
<keyword evidence="3" id="KW-1185">Reference proteome</keyword>
<evidence type="ECO:0000256" key="1">
    <source>
        <dbReference type="SAM" id="SignalP"/>
    </source>
</evidence>
<accession>A0A0L6V8J9</accession>
<evidence type="ECO:0000313" key="2">
    <source>
        <dbReference type="EMBL" id="KNZ56832.1"/>
    </source>
</evidence>
<protein>
    <submittedName>
        <fullName evidence="2">Uncharacterized protein</fullName>
    </submittedName>
</protein>
<dbReference type="VEuPathDB" id="FungiDB:VP01_2307g4"/>
<gene>
    <name evidence="2" type="ORF">VP01_2307g4</name>
</gene>
<proteinExistence type="predicted"/>
<feature type="chain" id="PRO_5005568402" evidence="1">
    <location>
        <begin position="27"/>
        <end position="186"/>
    </location>
</feature>
<sequence length="186" mass="20223">MLPQLCIKALLALGITLSVLVMLSSSASTCGDWYQKNLLQGKKLTIRAELIKREPYKGPGRIKSSNSPFKTAYLAPGLGACGKTYVDTDKGACLWDGSHPITPRPSGLTPGWLTSFINRNNVRAEGRILDACTFADGKPLTVEEGCSTIYVTKQTYIELGGNPSDPNDPGRIQLDDWDLYVKKTSV</sequence>
<dbReference type="OrthoDB" id="3361140at2759"/>
<comment type="caution">
    <text evidence="2">The sequence shown here is derived from an EMBL/GenBank/DDBJ whole genome shotgun (WGS) entry which is preliminary data.</text>
</comment>
<dbReference type="AlphaFoldDB" id="A0A0L6V8J9"/>
<organism evidence="2 3">
    <name type="scientific">Puccinia sorghi</name>
    <dbReference type="NCBI Taxonomy" id="27349"/>
    <lineage>
        <taxon>Eukaryota</taxon>
        <taxon>Fungi</taxon>
        <taxon>Dikarya</taxon>
        <taxon>Basidiomycota</taxon>
        <taxon>Pucciniomycotina</taxon>
        <taxon>Pucciniomycetes</taxon>
        <taxon>Pucciniales</taxon>
        <taxon>Pucciniaceae</taxon>
        <taxon>Puccinia</taxon>
    </lineage>
</organism>
<feature type="signal peptide" evidence="1">
    <location>
        <begin position="1"/>
        <end position="26"/>
    </location>
</feature>
<evidence type="ECO:0000313" key="3">
    <source>
        <dbReference type="Proteomes" id="UP000037035"/>
    </source>
</evidence>
<dbReference type="Proteomes" id="UP000037035">
    <property type="component" value="Unassembled WGS sequence"/>
</dbReference>